<dbReference type="EMBL" id="JAZGLY010000003">
    <property type="protein sequence ID" value="MEE6186868.1"/>
    <property type="molecule type" value="Genomic_DNA"/>
</dbReference>
<gene>
    <name evidence="2" type="ORF">V2H41_06245</name>
</gene>
<organism evidence="2 3">
    <name type="scientific">Niabella digestorum</name>
    <dbReference type="NCBI Taxonomy" id="3117701"/>
    <lineage>
        <taxon>Bacteria</taxon>
        <taxon>Pseudomonadati</taxon>
        <taxon>Bacteroidota</taxon>
        <taxon>Chitinophagia</taxon>
        <taxon>Chitinophagales</taxon>
        <taxon>Chitinophagaceae</taxon>
        <taxon>Niabella</taxon>
    </lineage>
</organism>
<evidence type="ECO:0000256" key="1">
    <source>
        <dbReference type="SAM" id="Phobius"/>
    </source>
</evidence>
<comment type="caution">
    <text evidence="2">The sequence shown here is derived from an EMBL/GenBank/DDBJ whole genome shotgun (WGS) entry which is preliminary data.</text>
</comment>
<keyword evidence="1" id="KW-1133">Transmembrane helix</keyword>
<accession>A0ABU7RFX1</accession>
<keyword evidence="3" id="KW-1185">Reference proteome</keyword>
<proteinExistence type="predicted"/>
<keyword evidence="1" id="KW-0812">Transmembrane</keyword>
<reference evidence="2 3" key="1">
    <citation type="submission" date="2024-01" db="EMBL/GenBank/DDBJ databases">
        <title>Niabella digestum sp. nov., isolated from waste digestion system.</title>
        <authorList>
            <person name="Zhang L."/>
        </authorList>
    </citation>
    <scope>NUCLEOTIDE SEQUENCE [LARGE SCALE GENOMIC DNA]</scope>
    <source>
        <strain evidence="2 3">A18</strain>
    </source>
</reference>
<dbReference type="RefSeq" id="WP_330974277.1">
    <property type="nucleotide sequence ID" value="NZ_JAZGLY010000003.1"/>
</dbReference>
<dbReference type="Proteomes" id="UP001357452">
    <property type="component" value="Unassembled WGS sequence"/>
</dbReference>
<sequence length="79" mass="9669">MKQLDIEELKEQEYQESLKRYEKNDFAQSWVRSSAYIFYLSIACFFLMTWGGCYRLYTKKFEKPQVHVQESSLYTPKYK</sequence>
<evidence type="ECO:0000313" key="3">
    <source>
        <dbReference type="Proteomes" id="UP001357452"/>
    </source>
</evidence>
<feature type="transmembrane region" description="Helical" evidence="1">
    <location>
        <begin position="36"/>
        <end position="57"/>
    </location>
</feature>
<evidence type="ECO:0000313" key="2">
    <source>
        <dbReference type="EMBL" id="MEE6186868.1"/>
    </source>
</evidence>
<keyword evidence="1" id="KW-0472">Membrane</keyword>
<name>A0ABU7RFX1_9BACT</name>
<protein>
    <submittedName>
        <fullName evidence="2">Uncharacterized protein</fullName>
    </submittedName>
</protein>